<reference evidence="3 4" key="1">
    <citation type="submission" date="2024-06" db="EMBL/GenBank/DDBJ databases">
        <title>The Natural Products Discovery Center: Release of the First 8490 Sequenced Strains for Exploring Actinobacteria Biosynthetic Diversity.</title>
        <authorList>
            <person name="Kalkreuter E."/>
            <person name="Kautsar S.A."/>
            <person name="Yang D."/>
            <person name="Bader C.D."/>
            <person name="Teijaro C.N."/>
            <person name="Fluegel L."/>
            <person name="Davis C.M."/>
            <person name="Simpson J.R."/>
            <person name="Lauterbach L."/>
            <person name="Steele A.D."/>
            <person name="Gui C."/>
            <person name="Meng S."/>
            <person name="Li G."/>
            <person name="Viehrig K."/>
            <person name="Ye F."/>
            <person name="Su P."/>
            <person name="Kiefer A.F."/>
            <person name="Nichols A."/>
            <person name="Cepeda A.J."/>
            <person name="Yan W."/>
            <person name="Fan B."/>
            <person name="Jiang Y."/>
            <person name="Adhikari A."/>
            <person name="Zheng C.-J."/>
            <person name="Schuster L."/>
            <person name="Cowan T.M."/>
            <person name="Smanski M.J."/>
            <person name="Chevrette M.G."/>
            <person name="De Carvalho L.P.S."/>
            <person name="Shen B."/>
        </authorList>
    </citation>
    <scope>NUCLEOTIDE SEQUENCE [LARGE SCALE GENOMIC DNA]</scope>
    <source>
        <strain evidence="3 4">NPDC050671</strain>
    </source>
</reference>
<proteinExistence type="predicted"/>
<dbReference type="InterPro" id="IPR022675">
    <property type="entry name" value="G6P_DH_C"/>
</dbReference>
<dbReference type="RefSeq" id="WP_357982456.1">
    <property type="nucleotide sequence ID" value="NZ_JBFAIH010000015.1"/>
</dbReference>
<feature type="region of interest" description="Disordered" evidence="1">
    <location>
        <begin position="1"/>
        <end position="28"/>
    </location>
</feature>
<accession>A0ABV3FD94</accession>
<organism evidence="3 4">
    <name type="scientific">Nocardia fusca</name>
    <dbReference type="NCBI Taxonomy" id="941183"/>
    <lineage>
        <taxon>Bacteria</taxon>
        <taxon>Bacillati</taxon>
        <taxon>Actinomycetota</taxon>
        <taxon>Actinomycetes</taxon>
        <taxon>Mycobacteriales</taxon>
        <taxon>Nocardiaceae</taxon>
        <taxon>Nocardia</taxon>
    </lineage>
</organism>
<comment type="caution">
    <text evidence="3">The sequence shown here is derived from an EMBL/GenBank/DDBJ whole genome shotgun (WGS) entry which is preliminary data.</text>
</comment>
<name>A0ABV3FD94_9NOCA</name>
<dbReference type="Pfam" id="PF02781">
    <property type="entry name" value="G6PD_C"/>
    <property type="match status" value="1"/>
</dbReference>
<dbReference type="EMBL" id="JBFAIH010000015">
    <property type="protein sequence ID" value="MEV0365690.1"/>
    <property type="molecule type" value="Genomic_DNA"/>
</dbReference>
<dbReference type="Proteomes" id="UP001551658">
    <property type="component" value="Unassembled WGS sequence"/>
</dbReference>
<gene>
    <name evidence="3" type="ORF">AB0H72_23620</name>
</gene>
<dbReference type="Gene3D" id="3.30.360.10">
    <property type="entry name" value="Dihydrodipicolinate Reductase, domain 2"/>
    <property type="match status" value="1"/>
</dbReference>
<evidence type="ECO:0000259" key="2">
    <source>
        <dbReference type="Pfam" id="PF02781"/>
    </source>
</evidence>
<feature type="domain" description="Glucose-6-phosphate dehydrogenase C-terminal" evidence="2">
    <location>
        <begin position="23"/>
        <end position="124"/>
    </location>
</feature>
<protein>
    <recommendedName>
        <fullName evidence="2">Glucose-6-phosphate dehydrogenase C-terminal domain-containing protein</fullName>
    </recommendedName>
</protein>
<evidence type="ECO:0000256" key="1">
    <source>
        <dbReference type="SAM" id="MobiDB-lite"/>
    </source>
</evidence>
<sequence length="128" mass="13714">MSHRRRPTRPEHVPAMPSGHDGTTAPNVLRFGLDPESLTLALNAVGTSVGTLAPLALTARIEPPELPAYGTLLLNVLRGDPALSVRADEAEEAWRVLEPVLSGWARDLVPLEEYPAGSLGPPGIDRNR</sequence>
<evidence type="ECO:0000313" key="4">
    <source>
        <dbReference type="Proteomes" id="UP001551658"/>
    </source>
</evidence>
<evidence type="ECO:0000313" key="3">
    <source>
        <dbReference type="EMBL" id="MEV0365690.1"/>
    </source>
</evidence>
<dbReference type="SUPFAM" id="SSF55347">
    <property type="entry name" value="Glyceraldehyde-3-phosphate dehydrogenase-like, C-terminal domain"/>
    <property type="match status" value="1"/>
</dbReference>
<keyword evidence="4" id="KW-1185">Reference proteome</keyword>